<dbReference type="GO" id="GO:0005886">
    <property type="term" value="C:plasma membrane"/>
    <property type="evidence" value="ECO:0007669"/>
    <property type="project" value="UniProtKB-SubCell"/>
</dbReference>
<dbReference type="PANTHER" id="PTHR42788">
    <property type="entry name" value="TAURINE IMPORT ATP-BINDING PROTEIN-RELATED"/>
    <property type="match status" value="1"/>
</dbReference>
<evidence type="ECO:0000256" key="1">
    <source>
        <dbReference type="ARBA" id="ARBA00004202"/>
    </source>
</evidence>
<name>A0A917JDK7_9ENTE</name>
<dbReference type="Pfam" id="PF00005">
    <property type="entry name" value="ABC_tran"/>
    <property type="match status" value="1"/>
</dbReference>
<dbReference type="InterPro" id="IPR003593">
    <property type="entry name" value="AAA+_ATPase"/>
</dbReference>
<dbReference type="InterPro" id="IPR027417">
    <property type="entry name" value="P-loop_NTPase"/>
</dbReference>
<keyword evidence="6" id="KW-0472">Membrane</keyword>
<dbReference type="AlphaFoldDB" id="A0A917JDK7"/>
<dbReference type="SUPFAM" id="SSF52540">
    <property type="entry name" value="P-loop containing nucleoside triphosphate hydrolases"/>
    <property type="match status" value="1"/>
</dbReference>
<dbReference type="InterPro" id="IPR017871">
    <property type="entry name" value="ABC_transporter-like_CS"/>
</dbReference>
<organism evidence="8 9">
    <name type="scientific">Enterococcus alcedinis</name>
    <dbReference type="NCBI Taxonomy" id="1274384"/>
    <lineage>
        <taxon>Bacteria</taxon>
        <taxon>Bacillati</taxon>
        <taxon>Bacillota</taxon>
        <taxon>Bacilli</taxon>
        <taxon>Lactobacillales</taxon>
        <taxon>Enterococcaceae</taxon>
        <taxon>Enterococcus</taxon>
    </lineage>
</organism>
<evidence type="ECO:0000313" key="8">
    <source>
        <dbReference type="EMBL" id="GGI64816.1"/>
    </source>
</evidence>
<feature type="domain" description="ABC transporter" evidence="7">
    <location>
        <begin position="4"/>
        <end position="251"/>
    </location>
</feature>
<proteinExistence type="predicted"/>
<dbReference type="Gene3D" id="3.40.50.300">
    <property type="entry name" value="P-loop containing nucleotide triphosphate hydrolases"/>
    <property type="match status" value="1"/>
</dbReference>
<dbReference type="RefSeq" id="WP_188366644.1">
    <property type="nucleotide sequence ID" value="NZ_BMDT01000001.1"/>
</dbReference>
<keyword evidence="5 8" id="KW-0067">ATP-binding</keyword>
<dbReference type="PROSITE" id="PS00211">
    <property type="entry name" value="ABC_TRANSPORTER_1"/>
    <property type="match status" value="1"/>
</dbReference>
<reference evidence="8" key="1">
    <citation type="journal article" date="2014" name="Int. J. Syst. Evol. Microbiol.">
        <title>Complete genome sequence of Corynebacterium casei LMG S-19264T (=DSM 44701T), isolated from a smear-ripened cheese.</title>
        <authorList>
            <consortium name="US DOE Joint Genome Institute (JGI-PGF)"/>
            <person name="Walter F."/>
            <person name="Albersmeier A."/>
            <person name="Kalinowski J."/>
            <person name="Ruckert C."/>
        </authorList>
    </citation>
    <scope>NUCLEOTIDE SEQUENCE</scope>
    <source>
        <strain evidence="8">CCM 8433</strain>
    </source>
</reference>
<evidence type="ECO:0000256" key="4">
    <source>
        <dbReference type="ARBA" id="ARBA00022741"/>
    </source>
</evidence>
<comment type="subcellular location">
    <subcellularLocation>
        <location evidence="1">Cell membrane</location>
        <topology evidence="1">Peripheral membrane protein</topology>
    </subcellularLocation>
</comment>
<evidence type="ECO:0000256" key="5">
    <source>
        <dbReference type="ARBA" id="ARBA00022840"/>
    </source>
</evidence>
<keyword evidence="9" id="KW-1185">Reference proteome</keyword>
<sequence length="255" mass="28504">MSILELKNVTKTISNGPKEQKVLLDAVNLTINPGDFITVLGGNGAGKSTLFNSIAGTLDVTQGQVLLRGQDITGLSEEKRATSIARVFQDPKMGTAPRMTVAENLFLAQKRGEKRGLRLRQIKQQKPFYFELCQTIGNGLENHLDTPTGHLSGGQRQALSLLMATLKKPELLLLDEHTAALDPKTATQLMRITDQKIREENLTCLMITHRMEDALKYGNRLILLQKGQIIKDLDQKEKEKLTLTDLLHFFEEIIF</sequence>
<keyword evidence="2" id="KW-0813">Transport</keyword>
<evidence type="ECO:0000256" key="6">
    <source>
        <dbReference type="ARBA" id="ARBA00023136"/>
    </source>
</evidence>
<dbReference type="Proteomes" id="UP000622610">
    <property type="component" value="Unassembled WGS sequence"/>
</dbReference>
<dbReference type="GO" id="GO:0016887">
    <property type="term" value="F:ATP hydrolysis activity"/>
    <property type="evidence" value="ECO:0007669"/>
    <property type="project" value="InterPro"/>
</dbReference>
<evidence type="ECO:0000256" key="3">
    <source>
        <dbReference type="ARBA" id="ARBA00022475"/>
    </source>
</evidence>
<dbReference type="SMART" id="SM00382">
    <property type="entry name" value="AAA"/>
    <property type="match status" value="1"/>
</dbReference>
<comment type="caution">
    <text evidence="8">The sequence shown here is derived from an EMBL/GenBank/DDBJ whole genome shotgun (WGS) entry which is preliminary data.</text>
</comment>
<protein>
    <submittedName>
        <fullName evidence="8">ABC transporter ATP-binding protein</fullName>
    </submittedName>
</protein>
<dbReference type="PROSITE" id="PS50893">
    <property type="entry name" value="ABC_TRANSPORTER_2"/>
    <property type="match status" value="1"/>
</dbReference>
<dbReference type="InterPro" id="IPR003439">
    <property type="entry name" value="ABC_transporter-like_ATP-bd"/>
</dbReference>
<dbReference type="PANTHER" id="PTHR42788:SF7">
    <property type="entry name" value="NITRATE ABC TRANSPORTER ATP-BINDING PROTEIN"/>
    <property type="match status" value="1"/>
</dbReference>
<keyword evidence="4" id="KW-0547">Nucleotide-binding</keyword>
<evidence type="ECO:0000313" key="9">
    <source>
        <dbReference type="Proteomes" id="UP000622610"/>
    </source>
</evidence>
<reference evidence="8" key="2">
    <citation type="submission" date="2020-09" db="EMBL/GenBank/DDBJ databases">
        <authorList>
            <person name="Sun Q."/>
            <person name="Sedlacek I."/>
        </authorList>
    </citation>
    <scope>NUCLEOTIDE SEQUENCE</scope>
    <source>
        <strain evidence="8">CCM 8433</strain>
    </source>
</reference>
<dbReference type="InterPro" id="IPR050166">
    <property type="entry name" value="ABC_transporter_ATP-bind"/>
</dbReference>
<evidence type="ECO:0000259" key="7">
    <source>
        <dbReference type="PROSITE" id="PS50893"/>
    </source>
</evidence>
<dbReference type="EMBL" id="BMDT01000001">
    <property type="protein sequence ID" value="GGI64816.1"/>
    <property type="molecule type" value="Genomic_DNA"/>
</dbReference>
<dbReference type="GO" id="GO:0005524">
    <property type="term" value="F:ATP binding"/>
    <property type="evidence" value="ECO:0007669"/>
    <property type="project" value="UniProtKB-KW"/>
</dbReference>
<keyword evidence="3" id="KW-1003">Cell membrane</keyword>
<gene>
    <name evidence="8" type="ORF">GCM10011482_04700</name>
</gene>
<accession>A0A917JDK7</accession>
<evidence type="ECO:0000256" key="2">
    <source>
        <dbReference type="ARBA" id="ARBA00022448"/>
    </source>
</evidence>